<dbReference type="Pfam" id="PF07992">
    <property type="entry name" value="Pyr_redox_2"/>
    <property type="match status" value="1"/>
</dbReference>
<feature type="region of interest" description="Disordered" evidence="3">
    <location>
        <begin position="102"/>
        <end position="130"/>
    </location>
</feature>
<dbReference type="RefSeq" id="WP_143609569.1">
    <property type="nucleotide sequence ID" value="NZ_CP107955.1"/>
</dbReference>
<feature type="domain" description="FAD/NAD(P)-binding" evidence="4">
    <location>
        <begin position="12"/>
        <end position="112"/>
    </location>
</feature>
<dbReference type="PANTHER" id="PTHR22912:SF217">
    <property type="entry name" value="DIHYDROLIPOYL DEHYDROGENASE"/>
    <property type="match status" value="1"/>
</dbReference>
<evidence type="ECO:0000313" key="6">
    <source>
        <dbReference type="Proteomes" id="UP001257627"/>
    </source>
</evidence>
<dbReference type="Gene3D" id="3.50.50.60">
    <property type="entry name" value="FAD/NAD(P)-binding domain"/>
    <property type="match status" value="2"/>
</dbReference>
<sequence length="130" mass="13755">MRVRPGREGHCFGSAWTSLGTKVTFVGALEHLVPLEDESSSRLLERAFRQRGIDYHLSSSVAEVNQTPAGVSVRLKHGTSLSGEMLLVALGRTAVTEGLGLAEHGGETDDGGSSMSTARPRSPAASPWVI</sequence>
<comment type="caution">
    <text evidence="5">The sequence shown here is derived from an EMBL/GenBank/DDBJ whole genome shotgun (WGS) entry which is preliminary data.</text>
</comment>
<comment type="similarity">
    <text evidence="1">Belongs to the class-I pyridine nucleotide-disulfide oxidoreductase family.</text>
</comment>
<dbReference type="EMBL" id="JARAKF010000001">
    <property type="protein sequence ID" value="MDU8993450.1"/>
    <property type="molecule type" value="Genomic_DNA"/>
</dbReference>
<evidence type="ECO:0000256" key="1">
    <source>
        <dbReference type="ARBA" id="ARBA00007532"/>
    </source>
</evidence>
<dbReference type="InterPro" id="IPR036188">
    <property type="entry name" value="FAD/NAD-bd_sf"/>
</dbReference>
<evidence type="ECO:0000256" key="2">
    <source>
        <dbReference type="ARBA" id="ARBA00023027"/>
    </source>
</evidence>
<evidence type="ECO:0000259" key="4">
    <source>
        <dbReference type="Pfam" id="PF07992"/>
    </source>
</evidence>
<accession>A0ABU3UHR0</accession>
<gene>
    <name evidence="5" type="ORF">PU648_14075</name>
</gene>
<dbReference type="InterPro" id="IPR023753">
    <property type="entry name" value="FAD/NAD-binding_dom"/>
</dbReference>
<reference evidence="5 6" key="1">
    <citation type="submission" date="2023-02" db="EMBL/GenBank/DDBJ databases">
        <authorList>
            <person name="Maleckis M."/>
        </authorList>
    </citation>
    <scope>NUCLEOTIDE SEQUENCE [LARGE SCALE GENOMIC DNA]</scope>
    <source>
        <strain evidence="5 6">P8-A2</strain>
    </source>
</reference>
<proteinExistence type="inferred from homology"/>
<name>A0ABU3UHR0_9ACTN</name>
<dbReference type="InterPro" id="IPR050151">
    <property type="entry name" value="Class-I_Pyr_Nuc-Dis_Oxidored"/>
</dbReference>
<keyword evidence="6" id="KW-1185">Reference proteome</keyword>
<dbReference type="PANTHER" id="PTHR22912">
    <property type="entry name" value="DISULFIDE OXIDOREDUCTASE"/>
    <property type="match status" value="1"/>
</dbReference>
<organism evidence="5 6">
    <name type="scientific">Streptomyces mirabilis</name>
    <dbReference type="NCBI Taxonomy" id="68239"/>
    <lineage>
        <taxon>Bacteria</taxon>
        <taxon>Bacillati</taxon>
        <taxon>Actinomycetota</taxon>
        <taxon>Actinomycetes</taxon>
        <taxon>Kitasatosporales</taxon>
        <taxon>Streptomycetaceae</taxon>
        <taxon>Streptomyces</taxon>
    </lineage>
</organism>
<keyword evidence="2" id="KW-0520">NAD</keyword>
<protein>
    <submittedName>
        <fullName evidence="5">FAD-dependent oxidoreductase</fullName>
    </submittedName>
</protein>
<dbReference type="SUPFAM" id="SSF51905">
    <property type="entry name" value="FAD/NAD(P)-binding domain"/>
    <property type="match status" value="1"/>
</dbReference>
<dbReference type="Proteomes" id="UP001257627">
    <property type="component" value="Unassembled WGS sequence"/>
</dbReference>
<evidence type="ECO:0000313" key="5">
    <source>
        <dbReference type="EMBL" id="MDU8993450.1"/>
    </source>
</evidence>
<evidence type="ECO:0000256" key="3">
    <source>
        <dbReference type="SAM" id="MobiDB-lite"/>
    </source>
</evidence>